<dbReference type="FunFam" id="1.10.10.2670:FF:000003">
    <property type="entry name" value="E3 ubiquitin-protein ligase PRT6"/>
    <property type="match status" value="1"/>
</dbReference>
<dbReference type="PANTHER" id="PTHR21497:SF53">
    <property type="entry name" value="E3 UBIQUITIN-PROTEIN LIGASE PRT6"/>
    <property type="match status" value="1"/>
</dbReference>
<dbReference type="CDD" id="cd19673">
    <property type="entry name" value="UBR-box_UBR3"/>
    <property type="match status" value="1"/>
</dbReference>
<comment type="similarity">
    <text evidence="8 10">Belongs to the E3 ubiquitin-protein ligase UBR1-like family.</text>
</comment>
<accession>A0A1D1YQC4</accession>
<comment type="catalytic activity">
    <reaction evidence="1 10">
        <text>S-ubiquitinyl-[E2 ubiquitin-conjugating enzyme]-L-cysteine + [acceptor protein]-L-lysine = [E2 ubiquitin-conjugating enzyme]-L-cysteine + N(6)-ubiquitinyl-[acceptor protein]-L-lysine.</text>
        <dbReference type="EC" id="2.3.2.27"/>
    </reaction>
</comment>
<dbReference type="GO" id="GO:0061630">
    <property type="term" value="F:ubiquitin protein ligase activity"/>
    <property type="evidence" value="ECO:0007669"/>
    <property type="project" value="UniProtKB-UniRule"/>
</dbReference>
<evidence type="ECO:0000256" key="8">
    <source>
        <dbReference type="ARBA" id="ARBA00046341"/>
    </source>
</evidence>
<reference evidence="12" key="1">
    <citation type="submission" date="2015-07" db="EMBL/GenBank/DDBJ databases">
        <title>Transcriptome Assembly of Anthurium amnicola.</title>
        <authorList>
            <person name="Suzuki J."/>
        </authorList>
    </citation>
    <scope>NUCLEOTIDE SEQUENCE</scope>
</reference>
<dbReference type="InterPro" id="IPR044046">
    <property type="entry name" value="E3_ligase_UBR-like_C"/>
</dbReference>
<dbReference type="GO" id="GO:0016567">
    <property type="term" value="P:protein ubiquitination"/>
    <property type="evidence" value="ECO:0007669"/>
    <property type="project" value="UniProtKB-UniRule"/>
</dbReference>
<feature type="domain" description="UBR-type" evidence="11">
    <location>
        <begin position="168"/>
        <end position="238"/>
    </location>
</feature>
<keyword evidence="7 10" id="KW-0862">Zinc</keyword>
<dbReference type="GO" id="GO:0071596">
    <property type="term" value="P:ubiquitin-dependent protein catabolic process via the N-end rule pathway"/>
    <property type="evidence" value="ECO:0007669"/>
    <property type="project" value="UniProtKB-UniRule"/>
</dbReference>
<evidence type="ECO:0000256" key="5">
    <source>
        <dbReference type="ARBA" id="ARBA00022771"/>
    </source>
</evidence>
<comment type="pathway">
    <text evidence="2 10">Protein modification; protein ubiquitination.</text>
</comment>
<evidence type="ECO:0000256" key="7">
    <source>
        <dbReference type="ARBA" id="ARBA00022833"/>
    </source>
</evidence>
<dbReference type="SMART" id="SM00396">
    <property type="entry name" value="ZnF_UBR1"/>
    <property type="match status" value="1"/>
</dbReference>
<evidence type="ECO:0000256" key="3">
    <source>
        <dbReference type="ARBA" id="ARBA00022679"/>
    </source>
</evidence>
<feature type="non-terminal residue" evidence="12">
    <location>
        <position position="1"/>
    </location>
</feature>
<proteinExistence type="inferred from homology"/>
<evidence type="ECO:0000259" key="11">
    <source>
        <dbReference type="PROSITE" id="PS51157"/>
    </source>
</evidence>
<evidence type="ECO:0000256" key="6">
    <source>
        <dbReference type="ARBA" id="ARBA00022786"/>
    </source>
</evidence>
<evidence type="ECO:0000256" key="1">
    <source>
        <dbReference type="ARBA" id="ARBA00000900"/>
    </source>
</evidence>
<dbReference type="Pfam" id="PF02207">
    <property type="entry name" value="zf-UBR"/>
    <property type="match status" value="1"/>
</dbReference>
<dbReference type="GO" id="GO:0005737">
    <property type="term" value="C:cytoplasm"/>
    <property type="evidence" value="ECO:0007669"/>
    <property type="project" value="TreeGrafter"/>
</dbReference>
<dbReference type="Gene3D" id="2.10.110.30">
    <property type="match status" value="1"/>
</dbReference>
<dbReference type="InterPro" id="IPR003126">
    <property type="entry name" value="Znf_UBR"/>
</dbReference>
<evidence type="ECO:0000256" key="10">
    <source>
        <dbReference type="RuleBase" id="RU366018"/>
    </source>
</evidence>
<dbReference type="GO" id="GO:0000151">
    <property type="term" value="C:ubiquitin ligase complex"/>
    <property type="evidence" value="ECO:0007669"/>
    <property type="project" value="TreeGrafter"/>
</dbReference>
<dbReference type="SUPFAM" id="SSF46785">
    <property type="entry name" value="Winged helix' DNA-binding domain"/>
    <property type="match status" value="1"/>
</dbReference>
<dbReference type="InterPro" id="IPR042065">
    <property type="entry name" value="E3_ELL-like"/>
</dbReference>
<dbReference type="Gene3D" id="1.10.10.2670">
    <property type="entry name" value="E3 ubiquitin-protein ligase"/>
    <property type="match status" value="1"/>
</dbReference>
<dbReference type="EMBL" id="GDJX01011093">
    <property type="protein sequence ID" value="JAT56843.1"/>
    <property type="molecule type" value="Transcribed_RNA"/>
</dbReference>
<dbReference type="PANTHER" id="PTHR21497">
    <property type="entry name" value="UBIQUITIN LIGASE E3 ALPHA-RELATED"/>
    <property type="match status" value="1"/>
</dbReference>
<protein>
    <recommendedName>
        <fullName evidence="10">E3 ubiquitin-protein ligase</fullName>
        <ecNumber evidence="10">2.3.2.27</ecNumber>
    </recommendedName>
</protein>
<keyword evidence="5 10" id="KW-0863">Zinc-finger</keyword>
<dbReference type="InterPro" id="IPR036390">
    <property type="entry name" value="WH_DNA-bd_sf"/>
</dbReference>
<dbReference type="CDD" id="cd16482">
    <property type="entry name" value="RING-H2_UBR1-like"/>
    <property type="match status" value="1"/>
</dbReference>
<organism evidence="12">
    <name type="scientific">Anthurium amnicola</name>
    <dbReference type="NCBI Taxonomy" id="1678845"/>
    <lineage>
        <taxon>Eukaryota</taxon>
        <taxon>Viridiplantae</taxon>
        <taxon>Streptophyta</taxon>
        <taxon>Embryophyta</taxon>
        <taxon>Tracheophyta</taxon>
        <taxon>Spermatophyta</taxon>
        <taxon>Magnoliopsida</taxon>
        <taxon>Liliopsida</taxon>
        <taxon>Araceae</taxon>
        <taxon>Pothoideae</taxon>
        <taxon>Potheae</taxon>
        <taxon>Anthurium</taxon>
    </lineage>
</organism>
<dbReference type="Pfam" id="PF22960">
    <property type="entry name" value="WHD_UBR1"/>
    <property type="match status" value="1"/>
</dbReference>
<feature type="zinc finger region" description="UBR-type" evidence="9">
    <location>
        <begin position="168"/>
        <end position="238"/>
    </location>
</feature>
<comment type="function">
    <text evidence="10">Ubiquitin ligase protein which is a component of the N-end rule pathway. Recognizes and binds to proteins bearing specific N-terminal residues that are destabilizing according to the N-end rule, leading to their ubiquitination and subsequent degradation.</text>
</comment>
<sequence>LSLSLSPVSVPVFFARGILSSISATLGRRSSRSAYWSCTDWLRHVAGMEVDAPPEPSTVLSPTERIVQRLAQLGVSLEQLDELQLGLVSFVKKNKLLLPELVFGILPTISDVGDTQVAAKQGSQEGSWSISADDLFSESSMLLQWLMFEDEPRAFLNDLAQQTAGQRAVCGAVWGQKDLAYRCRTCEHDPTCAICVPCFQNGNHKDHDYSIMYTGGGCCDCGDVTAWKREGFCSKHKGAEQIQPLPEEVAGSAGPVLNALLRCWKDKLLVASNNHWGHPTEENNNNLYGKYADELSSMVVRMLLEFSNCSESLLSFISKGILNSFGLLDLLIRAEIFLSKPVVKKLHELLLKLLGEPLFKYEFAKVFIRYYPSVVNETIKENSDNTLVEYPLLSTFSVQIFTVPTLTPRLVREENLLVVLLECLWNLFQSCAGVDDRLQANKWANVYETTIRLVEDTRYVMSHDEVPKYVARERPDVIRYWIRILRLVQGIDPQKRVTSLHTEEENENLHTPFVLGLSLGNVQGLLVDGAFSVDDEEEITSSSFSADLQDTDDGDRLRHAKVGRLSQESSVCYMSSRSSVLSGLSFTGSHPCIMSNVTSLIFGCMKALDNLLASDITLKMTLSSPDASTASGCNITNLRMKLFRTRKEGSSIRVCRACSLDSNGATAAWNEQFGGVSSSVRGDGMSAKLNDGTRQKVMEDIDNERACVIVASDDSPVDADSGTCSETLSVLSMVDWPEIIYDVSLQEISFHMPLHRLLTLLLQKGMEKQYGESGPVEKRNDMHKIPFSGYYNEFFRQVLGSSHPSGFSAFVMEHPLRLRVFCAQVRAGMWRKNGDAGILISDWYRTARWFDIGVESDLFLLQCCAALAPAELFVKRIQERFGLLSFLSLDLAEHSEYEPVLVQEMLTLIIQIVGDRRFCGLSVTENLRRELVYRLAIGDATRSQLVKALPRDLSKSDKVQDVIDTVAIYSNPSGLKQGKYSLRKAYWKELDLYHPRWNPRDLQGAEERYLRFCKVSALNFQVPQWTKVFDPLSNLCGIATSKAVLKIVRAVLFYAVFTESSSVSRAPDGVLVTALHLLSLALDICDKYTHKVGPEGNLSHSSADEGDTFPVLRYANEKIDEGTQGGLVIWENQSMLSLLVSLMVRCKNENDHNHGDLRLCNVSSLIEALLKKFAQLDANCMDELKRLAPFVVCHVQRQNSENRLQTSVSVSDVKERKAKARERQAAILEKMRAEQSKFIASLKSTESDEVNLLKSEEEASEELYAQEESTPICSLCRDTESRSPVSFLILLQKSRLSSFVNGRPPAWDLLNGSDNEPLSVTEGKLMGSTVDLWNPEDPTSRLLQLLQNVGHELMQDMQPTEVGALLGVARKDVRSIQLPNASNRSNSDIATSLMRMENDLYLSVEEDINGAGKSSDVLADVNKGLVYLPAKGLKYSRDMASKCIASLPRGTSRHSVLDGPGPSCSLYSTSKTPIKYMSIERFCPMNCDGIHISSCGHAVHQECHDRYLFSLKQRHIRRLGFEGGHIVDPDVGELLCPVCRRFTNSILPVLPCNTRITWRHTASSDSSSTSTLGSLNSLGLDSSSTSTSSLSNLAGLENNILHLPHAISLLRSIAEKVGQARFSKVLAGNLNETVEPALEPVTRKLCGMYFPDSYDRLLASGQLSYSLLLLDTLRYSLISTEIAARGKTAACSDGSQSGLQALYGELQSSNGFILLLLLRVAQASRSLNRLQVLMRFSGIELLATSICPGLPGHGSNIERQKGPFASIMERLRKEEVFPDIKFLKQAADPILAQDPFSSLLWVLFSLPYPFMSSSESFIALVHLFYVVCLVQGLITCHSKNHFDNLSISDSPVNDMCKIVGESKLAQKFFDSNYFDASCDPKAMVRRFTFPYLRRCALLWKMFTSSASSPSYDNSHVWDKLAPYMNNDILENTDNLSVELNEISELENIFQIQSLEAVLKDKVVHALTLKWCAHFSEELSVSNIGCVFYSTPAVPFRLMQLPLLYQDLLQRYIKQQCPECKSIPEDPALCLLCGRLCSPSWKLCCRASRCQSHAATCGAGVGVFLLIRRTTILLQRSARQAPWPSPYLDAFGEEDHDMYRGKPLYLSDERYSALAYLVASHGFDRSSEVLRQTTINLNAFD</sequence>
<evidence type="ECO:0000256" key="2">
    <source>
        <dbReference type="ARBA" id="ARBA00004906"/>
    </source>
</evidence>
<evidence type="ECO:0000256" key="4">
    <source>
        <dbReference type="ARBA" id="ARBA00022723"/>
    </source>
</evidence>
<dbReference type="FunFam" id="2.10.110.30:FF:000002">
    <property type="entry name" value="Putative e3 ubiquitin-protein ligase ubr3"/>
    <property type="match status" value="1"/>
</dbReference>
<dbReference type="UniPathway" id="UPA00143"/>
<name>A0A1D1YQC4_9ARAE</name>
<dbReference type="Pfam" id="PF18995">
    <property type="entry name" value="PRT6_C"/>
    <property type="match status" value="1"/>
</dbReference>
<evidence type="ECO:0000313" key="12">
    <source>
        <dbReference type="EMBL" id="JAT56843.1"/>
    </source>
</evidence>
<keyword evidence="6 10" id="KW-0833">Ubl conjugation pathway</keyword>
<keyword evidence="3 10" id="KW-0808">Transferase</keyword>
<evidence type="ECO:0000256" key="9">
    <source>
        <dbReference type="PROSITE-ProRule" id="PRU00508"/>
    </source>
</evidence>
<dbReference type="GO" id="GO:0008270">
    <property type="term" value="F:zinc ion binding"/>
    <property type="evidence" value="ECO:0007669"/>
    <property type="project" value="UniProtKB-UniRule"/>
</dbReference>
<dbReference type="EC" id="2.3.2.27" evidence="10"/>
<dbReference type="InterPro" id="IPR055194">
    <property type="entry name" value="UBR1-like_WH"/>
</dbReference>
<dbReference type="InterPro" id="IPR039164">
    <property type="entry name" value="UBR1-like"/>
</dbReference>
<dbReference type="PROSITE" id="PS51157">
    <property type="entry name" value="ZF_UBR"/>
    <property type="match status" value="1"/>
</dbReference>
<keyword evidence="4 10" id="KW-0479">Metal-binding</keyword>
<gene>
    <name evidence="12" type="primary">UBR3_0</name>
    <name evidence="12" type="ORF">g.103363</name>
</gene>